<comment type="caution">
    <text evidence="13">Lacks conserved residue(s) required for the propagation of feature annotation.</text>
</comment>
<evidence type="ECO:0000256" key="4">
    <source>
        <dbReference type="ARBA" id="ARBA00013797"/>
    </source>
</evidence>
<evidence type="ECO:0000256" key="12">
    <source>
        <dbReference type="ARBA" id="ARBA00025399"/>
    </source>
</evidence>
<evidence type="ECO:0000313" key="16">
    <source>
        <dbReference type="Proteomes" id="UP000243876"/>
    </source>
</evidence>
<evidence type="ECO:0000256" key="6">
    <source>
        <dbReference type="ARBA" id="ARBA00022676"/>
    </source>
</evidence>
<dbReference type="GO" id="GO:0051751">
    <property type="term" value="F:alpha-1,4-mannosyltransferase activity"/>
    <property type="evidence" value="ECO:0007669"/>
    <property type="project" value="InterPro"/>
</dbReference>
<feature type="transmembrane region" description="Helical" evidence="13">
    <location>
        <begin position="287"/>
        <end position="305"/>
    </location>
</feature>
<evidence type="ECO:0000256" key="13">
    <source>
        <dbReference type="RuleBase" id="RU365064"/>
    </source>
</evidence>
<evidence type="ECO:0000256" key="10">
    <source>
        <dbReference type="ARBA" id="ARBA00022989"/>
    </source>
</evidence>
<evidence type="ECO:0000256" key="8">
    <source>
        <dbReference type="ARBA" id="ARBA00022692"/>
    </source>
</evidence>
<comment type="function">
    <text evidence="12 13">Mannosyltransferase involved in glycosylphosphatidylinositol-anchor biosynthesis. Transfers the first alpha-1,4-mannose to GlcN-acyl-PI during GPI precursor assembly. Required for cell wall integrity.</text>
</comment>
<keyword evidence="14" id="KW-0732">Signal</keyword>
<evidence type="ECO:0000256" key="9">
    <source>
        <dbReference type="ARBA" id="ARBA00022824"/>
    </source>
</evidence>
<feature type="chain" id="PRO_5002303500" description="GPI mannosyltransferase 1" evidence="14">
    <location>
        <begin position="25"/>
        <end position="416"/>
    </location>
</feature>
<evidence type="ECO:0000256" key="2">
    <source>
        <dbReference type="ARBA" id="ARBA00004687"/>
    </source>
</evidence>
<evidence type="ECO:0000256" key="14">
    <source>
        <dbReference type="SAM" id="SignalP"/>
    </source>
</evidence>
<dbReference type="GO" id="GO:0005789">
    <property type="term" value="C:endoplasmic reticulum membrane"/>
    <property type="evidence" value="ECO:0007669"/>
    <property type="project" value="UniProtKB-SubCell"/>
</dbReference>
<dbReference type="InterPro" id="IPR007704">
    <property type="entry name" value="PIG-M"/>
</dbReference>
<feature type="non-terminal residue" evidence="15">
    <location>
        <position position="1"/>
    </location>
</feature>
<comment type="pathway">
    <text evidence="2 13">Glycolipid biosynthesis; glycosylphosphatidylinositol-anchor biosynthesis.</text>
</comment>
<keyword evidence="10 13" id="KW-1133">Transmembrane helix</keyword>
<evidence type="ECO:0000256" key="1">
    <source>
        <dbReference type="ARBA" id="ARBA00004477"/>
    </source>
</evidence>
<dbReference type="UniPathway" id="UPA00196"/>
<comment type="similarity">
    <text evidence="3 13">Belongs to the PIGM family.</text>
</comment>
<keyword evidence="11 13" id="KW-0472">Membrane</keyword>
<keyword evidence="6 13" id="KW-0328">Glycosyltransferase</keyword>
<dbReference type="EMBL" id="CENE01000005">
    <property type="protein sequence ID" value="CEQ40051.1"/>
    <property type="molecule type" value="Genomic_DNA"/>
</dbReference>
<dbReference type="PANTHER" id="PTHR12886">
    <property type="entry name" value="PIG-M MANNOSYLTRANSFERASE"/>
    <property type="match status" value="1"/>
</dbReference>
<dbReference type="GO" id="GO:0004376">
    <property type="term" value="F:GPI mannosyltransferase activity"/>
    <property type="evidence" value="ECO:0007669"/>
    <property type="project" value="InterPro"/>
</dbReference>
<dbReference type="PANTHER" id="PTHR12886:SF0">
    <property type="entry name" value="GPI MANNOSYLTRANSFERASE 1"/>
    <property type="match status" value="1"/>
</dbReference>
<gene>
    <name evidence="15" type="primary">SPOSA6832_01656</name>
</gene>
<feature type="transmembrane region" description="Helical" evidence="13">
    <location>
        <begin position="172"/>
        <end position="198"/>
    </location>
</feature>
<dbReference type="Pfam" id="PF05007">
    <property type="entry name" value="Mannosyl_trans"/>
    <property type="match status" value="1"/>
</dbReference>
<keyword evidence="16" id="KW-1185">Reference proteome</keyword>
<sequence length="416" mass="45849">MRFSHALIAAAVFRAGLILWGTYQDAVSPVRYTDIDYFVFSDAATCLVAPTSPNCSSARGSLAPAWIGDPYARSTYRYTPLLSILVAPNSLLPVFGKVLFSLCDLLVGTMLYRLLRSRGSSPTSANRNVAIAWLLNPMIANISTRGSSESVVGALVVGVLALAEKGRWDATAMLYGVAVHFKLFPVIYGSSLLVATAFPTGRTFSFARTARFVLLSFAAFMALNVPLYLMQVPSWGEPFLNETFLYHLRRLDHRHNFSPYFYPYYLSASPTVPHPDTALHSLASHPLAAFVPQMALSIGLGFAFGGRDLPYAWLVQTFAFVAFNKVCTSQYFLWFLWLLPPALSRIQLSVRRAVVAGSIWAAGQAFWLSQAYRLEIVGDGGYKEVWAAGVLFFLTQCWVLRELLVGYRSPSPASKG</sequence>
<reference evidence="16" key="1">
    <citation type="submission" date="2015-02" db="EMBL/GenBank/DDBJ databases">
        <authorList>
            <person name="Gon?alves P."/>
        </authorList>
    </citation>
    <scope>NUCLEOTIDE SEQUENCE [LARGE SCALE GENOMIC DNA]</scope>
</reference>
<feature type="signal peptide" evidence="14">
    <location>
        <begin position="1"/>
        <end position="24"/>
    </location>
</feature>
<evidence type="ECO:0000256" key="7">
    <source>
        <dbReference type="ARBA" id="ARBA00022679"/>
    </source>
</evidence>
<keyword evidence="8 13" id="KW-0812">Transmembrane</keyword>
<dbReference type="AlphaFoldDB" id="A0A0D6EJF1"/>
<organism evidence="15 16">
    <name type="scientific">Sporidiobolus salmonicolor</name>
    <name type="common">Yeast-like fungus</name>
    <name type="synonym">Sporobolomyces salmonicolor</name>
    <dbReference type="NCBI Taxonomy" id="5005"/>
    <lineage>
        <taxon>Eukaryota</taxon>
        <taxon>Fungi</taxon>
        <taxon>Dikarya</taxon>
        <taxon>Basidiomycota</taxon>
        <taxon>Pucciniomycotina</taxon>
        <taxon>Microbotryomycetes</taxon>
        <taxon>Sporidiobolales</taxon>
        <taxon>Sporidiobolaceae</taxon>
        <taxon>Sporobolomyces</taxon>
    </lineage>
</organism>
<dbReference type="GO" id="GO:1990529">
    <property type="term" value="C:glycosylphosphatidylinositol-mannosyltransferase I complex"/>
    <property type="evidence" value="ECO:0007669"/>
    <property type="project" value="TreeGrafter"/>
</dbReference>
<protein>
    <recommendedName>
        <fullName evidence="4 13">GPI mannosyltransferase 1</fullName>
        <ecNumber evidence="13">2.4.1.-</ecNumber>
    </recommendedName>
    <alternativeName>
        <fullName evidence="13">GPI mannosyltransferase I</fullName>
    </alternativeName>
</protein>
<accession>A0A0D6EJF1</accession>
<evidence type="ECO:0000256" key="3">
    <source>
        <dbReference type="ARBA" id="ARBA00011071"/>
    </source>
</evidence>
<feature type="transmembrane region" description="Helical" evidence="13">
    <location>
        <begin position="210"/>
        <end position="229"/>
    </location>
</feature>
<dbReference type="EC" id="2.4.1.-" evidence="13"/>
<evidence type="ECO:0000313" key="15">
    <source>
        <dbReference type="EMBL" id="CEQ40051.1"/>
    </source>
</evidence>
<keyword evidence="9 13" id="KW-0256">Endoplasmic reticulum</keyword>
<dbReference type="OrthoDB" id="1741594at2759"/>
<keyword evidence="7 13" id="KW-0808">Transferase</keyword>
<dbReference type="GO" id="GO:0006506">
    <property type="term" value="P:GPI anchor biosynthetic process"/>
    <property type="evidence" value="ECO:0007669"/>
    <property type="project" value="UniProtKB-UniPathway"/>
</dbReference>
<feature type="transmembrane region" description="Helical" evidence="13">
    <location>
        <begin position="311"/>
        <end position="337"/>
    </location>
</feature>
<dbReference type="Proteomes" id="UP000243876">
    <property type="component" value="Unassembled WGS sequence"/>
</dbReference>
<comment type="subcellular location">
    <subcellularLocation>
        <location evidence="1 13">Endoplasmic reticulum membrane</location>
        <topology evidence="1 13">Multi-pass membrane protein</topology>
    </subcellularLocation>
</comment>
<evidence type="ECO:0000256" key="11">
    <source>
        <dbReference type="ARBA" id="ARBA00023136"/>
    </source>
</evidence>
<evidence type="ECO:0000256" key="5">
    <source>
        <dbReference type="ARBA" id="ARBA00022502"/>
    </source>
</evidence>
<keyword evidence="5 13" id="KW-0337">GPI-anchor biosynthesis</keyword>
<name>A0A0D6EJF1_SPOSA</name>
<proteinExistence type="inferred from homology"/>